<keyword evidence="1" id="KW-0472">Membrane</keyword>
<keyword evidence="1" id="KW-1133">Transmembrane helix</keyword>
<keyword evidence="1" id="KW-0812">Transmembrane</keyword>
<name>A0ABW2US30_9BACI</name>
<evidence type="ECO:0000313" key="2">
    <source>
        <dbReference type="EMBL" id="MFC7746712.1"/>
    </source>
</evidence>
<dbReference type="Proteomes" id="UP001596620">
    <property type="component" value="Unassembled WGS sequence"/>
</dbReference>
<protein>
    <submittedName>
        <fullName evidence="2">Divergent PAP2 family protein</fullName>
    </submittedName>
</protein>
<keyword evidence="3" id="KW-1185">Reference proteome</keyword>
<feature type="transmembrane region" description="Helical" evidence="1">
    <location>
        <begin position="146"/>
        <end position="169"/>
    </location>
</feature>
<dbReference type="RefSeq" id="WP_382358221.1">
    <property type="nucleotide sequence ID" value="NZ_JBHTGR010000009.1"/>
</dbReference>
<sequence length="170" mass="17856">MPYFLAPLIGWLAAGCLKFALNVITYGREAVKHGGNGGFPSTHTATVSSVAFLIGFGEGWLSPAFGAAIGLLMIVMIDATGLRVEVGKQAAAINRLNGVQAGERGGHDASFDQPLQECSGRVEGNSQREIAEQPLRERSGHTRAELAGGLAVGLAVSAVLYGLFSWWGWS</sequence>
<comment type="caution">
    <text evidence="2">The sequence shown here is derived from an EMBL/GenBank/DDBJ whole genome shotgun (WGS) entry which is preliminary data.</text>
</comment>
<dbReference type="EMBL" id="JBHTGR010000009">
    <property type="protein sequence ID" value="MFC7746712.1"/>
    <property type="molecule type" value="Genomic_DNA"/>
</dbReference>
<feature type="transmembrane region" description="Helical" evidence="1">
    <location>
        <begin position="60"/>
        <end position="79"/>
    </location>
</feature>
<dbReference type="InterPro" id="IPR003832">
    <property type="entry name" value="DUF212"/>
</dbReference>
<evidence type="ECO:0000313" key="3">
    <source>
        <dbReference type="Proteomes" id="UP001596620"/>
    </source>
</evidence>
<dbReference type="PANTHER" id="PTHR31446">
    <property type="entry name" value="ACID PHOSPHATASE/VANADIUM-DEPENDENT HALOPEROXIDASE-RELATED PROTEIN"/>
    <property type="match status" value="1"/>
</dbReference>
<reference evidence="3" key="1">
    <citation type="journal article" date="2019" name="Int. J. Syst. Evol. Microbiol.">
        <title>The Global Catalogue of Microorganisms (GCM) 10K type strain sequencing project: providing services to taxonomists for standard genome sequencing and annotation.</title>
        <authorList>
            <consortium name="The Broad Institute Genomics Platform"/>
            <consortium name="The Broad Institute Genome Sequencing Center for Infectious Disease"/>
            <person name="Wu L."/>
            <person name="Ma J."/>
        </authorList>
    </citation>
    <scope>NUCLEOTIDE SEQUENCE [LARGE SCALE GENOMIC DNA]</scope>
    <source>
        <strain evidence="3">JCM 30234</strain>
    </source>
</reference>
<dbReference type="PANTHER" id="PTHR31446:SF39">
    <property type="entry name" value="ACID PHOSPHATASE_VANADIUM-DEPENDENT HALOPEROXIDASE-RELATED PROTEIN"/>
    <property type="match status" value="1"/>
</dbReference>
<evidence type="ECO:0000256" key="1">
    <source>
        <dbReference type="SAM" id="Phobius"/>
    </source>
</evidence>
<dbReference type="Pfam" id="PF02681">
    <property type="entry name" value="DUF212"/>
    <property type="match status" value="1"/>
</dbReference>
<proteinExistence type="predicted"/>
<organism evidence="2 3">
    <name type="scientific">Lentibacillus kimchii</name>
    <dbReference type="NCBI Taxonomy" id="1542911"/>
    <lineage>
        <taxon>Bacteria</taxon>
        <taxon>Bacillati</taxon>
        <taxon>Bacillota</taxon>
        <taxon>Bacilli</taxon>
        <taxon>Bacillales</taxon>
        <taxon>Bacillaceae</taxon>
        <taxon>Lentibacillus</taxon>
    </lineage>
</organism>
<accession>A0ABW2US30</accession>
<gene>
    <name evidence="2" type="ORF">ACFQU8_05580</name>
</gene>